<evidence type="ECO:0000256" key="1">
    <source>
        <dbReference type="SAM" id="MobiDB-lite"/>
    </source>
</evidence>
<dbReference type="PROSITE" id="PS51257">
    <property type="entry name" value="PROKAR_LIPOPROTEIN"/>
    <property type="match status" value="1"/>
</dbReference>
<sequence>MNRRALLASLGGGTSVAFAGCLDSGSEGIGDRAPDDGGENASGGTETDGTDGGTEVDEDGDDRTDASGNDSPTEANGTDRTDGADENDGTHGDGDGASVPEPDGNCGPDAEPLSSALLDRVDQNEGVCHEDLTPSFVVANEREGAVTAAVEITSGEEPIFEGSYSLGASERAIEQDVGAAADLESVTVTVEGDEELSGGWVGTACYRHAAVLTDDGLATGYVSPLAGLGDTQHDCYAGDPVSIRVSNEGSPRTATITVVDHCRESVVEESLPLEDEGVARLEDALTNGGRYDVAVEVEEGGVAVEEFRDACWGLSVSIDGEGEPEIGPVEMD</sequence>
<dbReference type="RefSeq" id="WP_114578278.1">
    <property type="nucleotide sequence ID" value="NZ_JAIVEF010000008.1"/>
</dbReference>
<feature type="compositionally biased region" description="Polar residues" evidence="1">
    <location>
        <begin position="66"/>
        <end position="76"/>
    </location>
</feature>
<evidence type="ECO:0000313" key="2">
    <source>
        <dbReference type="EMBL" id="MFC4989876.1"/>
    </source>
</evidence>
<feature type="compositionally biased region" description="Basic and acidic residues" evidence="1">
    <location>
        <begin position="77"/>
        <end position="94"/>
    </location>
</feature>
<feature type="region of interest" description="Disordered" evidence="1">
    <location>
        <begin position="1"/>
        <end position="113"/>
    </location>
</feature>
<dbReference type="AlphaFoldDB" id="A0ABD5QJU8"/>
<keyword evidence="3" id="KW-1185">Reference proteome</keyword>
<gene>
    <name evidence="2" type="ORF">ACFPFO_19340</name>
</gene>
<accession>A0ABD5QJU8</accession>
<comment type="caution">
    <text evidence="2">The sequence shown here is derived from an EMBL/GenBank/DDBJ whole genome shotgun (WGS) entry which is preliminary data.</text>
</comment>
<protein>
    <submittedName>
        <fullName evidence="2">Uncharacterized protein</fullName>
    </submittedName>
</protein>
<evidence type="ECO:0000313" key="3">
    <source>
        <dbReference type="Proteomes" id="UP001595925"/>
    </source>
</evidence>
<organism evidence="2 3">
    <name type="scientific">Saliphagus infecundisoli</name>
    <dbReference type="NCBI Taxonomy" id="1849069"/>
    <lineage>
        <taxon>Archaea</taxon>
        <taxon>Methanobacteriati</taxon>
        <taxon>Methanobacteriota</taxon>
        <taxon>Stenosarchaea group</taxon>
        <taxon>Halobacteria</taxon>
        <taxon>Halobacteriales</taxon>
        <taxon>Natrialbaceae</taxon>
        <taxon>Saliphagus</taxon>
    </lineage>
</organism>
<name>A0ABD5QJU8_9EURY</name>
<dbReference type="Proteomes" id="UP001595925">
    <property type="component" value="Unassembled WGS sequence"/>
</dbReference>
<proteinExistence type="predicted"/>
<dbReference type="EMBL" id="JBHSJG010000055">
    <property type="protein sequence ID" value="MFC4989876.1"/>
    <property type="molecule type" value="Genomic_DNA"/>
</dbReference>
<reference evidence="2 3" key="1">
    <citation type="journal article" date="2019" name="Int. J. Syst. Evol. Microbiol.">
        <title>The Global Catalogue of Microorganisms (GCM) 10K type strain sequencing project: providing services to taxonomists for standard genome sequencing and annotation.</title>
        <authorList>
            <consortium name="The Broad Institute Genomics Platform"/>
            <consortium name="The Broad Institute Genome Sequencing Center for Infectious Disease"/>
            <person name="Wu L."/>
            <person name="Ma J."/>
        </authorList>
    </citation>
    <scope>NUCLEOTIDE SEQUENCE [LARGE SCALE GENOMIC DNA]</scope>
    <source>
        <strain evidence="2 3">CGMCC 1.15824</strain>
    </source>
</reference>